<evidence type="ECO:0000313" key="19">
    <source>
        <dbReference type="Proteomes" id="UP000198287"/>
    </source>
</evidence>
<dbReference type="AlphaFoldDB" id="A0A226EK01"/>
<dbReference type="GO" id="GO:0008203">
    <property type="term" value="P:cholesterol metabolic process"/>
    <property type="evidence" value="ECO:0007669"/>
    <property type="project" value="InterPro"/>
</dbReference>
<keyword evidence="9" id="KW-0408">Iron</keyword>
<dbReference type="SUPFAM" id="SSF50022">
    <property type="entry name" value="ISP domain"/>
    <property type="match status" value="1"/>
</dbReference>
<evidence type="ECO:0000256" key="3">
    <source>
        <dbReference type="ARBA" id="ARBA00004972"/>
    </source>
</evidence>
<evidence type="ECO:0000256" key="6">
    <source>
        <dbReference type="ARBA" id="ARBA00022723"/>
    </source>
</evidence>
<dbReference type="SUPFAM" id="SSF55961">
    <property type="entry name" value="Bet v1-like"/>
    <property type="match status" value="1"/>
</dbReference>
<gene>
    <name evidence="18" type="ORF">Fcan01_07138</name>
</gene>
<dbReference type="UniPathway" id="UPA01020"/>
<dbReference type="PROSITE" id="PS51296">
    <property type="entry name" value="RIESKE"/>
    <property type="match status" value="1"/>
</dbReference>
<dbReference type="EMBL" id="LNIX01000003">
    <property type="protein sequence ID" value="OXA57789.1"/>
    <property type="molecule type" value="Genomic_DNA"/>
</dbReference>
<evidence type="ECO:0000256" key="7">
    <source>
        <dbReference type="ARBA" id="ARBA00022989"/>
    </source>
</evidence>
<sequence length="465" mass="53688">MGKDLNNSKPETSLQFIDQLQALIETIGNNGSVQCILCNVHILQYTVLAVALAYLYWKLFHQPYDLFMDFTELGFEDVDNPENIRNNTSRRNAINEMRRRKKNRKLPPAYPNGWYAVLESKVLKVGQAREMYALGNNFVVWRGSSGCAYVADAYCPHIGAHLGVGGEVRGECIQCPFHSWAFDGKSDGKLVSIPYSDKLPEFVKIKMWKTFETDGFIFIWNHAESLDPTWHPDEIPEINLNTWSYRGRSEMRVACHIQEIPENGADPAHLNVLHSDLVLCGDNPKESFFSWNFIKHVWKANWTPNTDDPNRRHEAIVKVNHHIMLFGWLPCLKINVDIHQTGPGIVALHFNTFLGKAVFIQTVTPIEPLLQRVVHHFYSSSWIIHPLAKLIIDGEAKQIARDIRIWNRKSYMHKPNLTKEDQTIKQFRRWFSQFYSEPKNSNLVELTSEPNYFCTNDSNANKLTF</sequence>
<comment type="subcellular location">
    <subcellularLocation>
        <location evidence="2">Membrane</location>
    </subcellularLocation>
</comment>
<comment type="similarity">
    <text evidence="13">Belongs to the cholesterol 7-desaturase family.</text>
</comment>
<accession>A0A226EK01</accession>
<evidence type="ECO:0000256" key="5">
    <source>
        <dbReference type="ARBA" id="ARBA00022714"/>
    </source>
</evidence>
<evidence type="ECO:0000256" key="11">
    <source>
        <dbReference type="ARBA" id="ARBA00023136"/>
    </source>
</evidence>
<dbReference type="GO" id="GO:0051537">
    <property type="term" value="F:2 iron, 2 sulfur cluster binding"/>
    <property type="evidence" value="ECO:0007669"/>
    <property type="project" value="UniProtKB-KW"/>
</dbReference>
<comment type="pathway">
    <text evidence="3">Hormone biosynthesis.</text>
</comment>
<keyword evidence="10" id="KW-0411">Iron-sulfur</keyword>
<reference evidence="18 19" key="1">
    <citation type="submission" date="2015-12" db="EMBL/GenBank/DDBJ databases">
        <title>The genome of Folsomia candida.</title>
        <authorList>
            <person name="Faddeeva A."/>
            <person name="Derks M.F."/>
            <person name="Anvar Y."/>
            <person name="Smit S."/>
            <person name="Van Straalen N."/>
            <person name="Roelofs D."/>
        </authorList>
    </citation>
    <scope>NUCLEOTIDE SEQUENCE [LARGE SCALE GENOMIC DNA]</scope>
    <source>
        <strain evidence="18 19">VU population</strain>
        <tissue evidence="18">Whole body</tissue>
    </source>
</reference>
<comment type="pathway">
    <text evidence="12">Steroid hormone biosynthesis; dafachronic acid biosynthesis.</text>
</comment>
<keyword evidence="8" id="KW-0560">Oxidoreductase</keyword>
<dbReference type="OMA" id="HTNCREI"/>
<evidence type="ECO:0000256" key="14">
    <source>
        <dbReference type="ARBA" id="ARBA00026095"/>
    </source>
</evidence>
<comment type="caution">
    <text evidence="18">The sequence shown here is derived from an EMBL/GenBank/DDBJ whole genome shotgun (WGS) entry which is preliminary data.</text>
</comment>
<comment type="catalytic activity">
    <reaction evidence="15">
        <text>cholesterol + NADH + O2 + H(+) = 7-dehydrocholesterol + NAD(+) + 2 H2O</text>
        <dbReference type="Rhea" id="RHEA:51644"/>
        <dbReference type="ChEBI" id="CHEBI:15377"/>
        <dbReference type="ChEBI" id="CHEBI:15378"/>
        <dbReference type="ChEBI" id="CHEBI:15379"/>
        <dbReference type="ChEBI" id="CHEBI:16113"/>
        <dbReference type="ChEBI" id="CHEBI:17759"/>
        <dbReference type="ChEBI" id="CHEBI:57540"/>
        <dbReference type="ChEBI" id="CHEBI:57945"/>
        <dbReference type="EC" id="1.14.19.21"/>
    </reaction>
    <physiologicalReaction direction="left-to-right" evidence="15">
        <dbReference type="Rhea" id="RHEA:51645"/>
    </physiologicalReaction>
</comment>
<protein>
    <recommendedName>
        <fullName evidence="14">cholesterol 7-desaturase</fullName>
        <ecNumber evidence="14">1.14.19.21</ecNumber>
    </recommendedName>
</protein>
<dbReference type="Gene3D" id="2.102.10.10">
    <property type="entry name" value="Rieske [2Fe-2S] iron-sulphur domain"/>
    <property type="match status" value="1"/>
</dbReference>
<evidence type="ECO:0000256" key="1">
    <source>
        <dbReference type="ARBA" id="ARBA00001962"/>
    </source>
</evidence>
<evidence type="ECO:0000256" key="16">
    <source>
        <dbReference type="ARBA" id="ARBA00049548"/>
    </source>
</evidence>
<evidence type="ECO:0000256" key="4">
    <source>
        <dbReference type="ARBA" id="ARBA00022692"/>
    </source>
</evidence>
<evidence type="ECO:0000256" key="8">
    <source>
        <dbReference type="ARBA" id="ARBA00023002"/>
    </source>
</evidence>
<evidence type="ECO:0000259" key="17">
    <source>
        <dbReference type="PROSITE" id="PS51296"/>
    </source>
</evidence>
<comment type="cofactor">
    <cofactor evidence="1">
        <name>Fe cation</name>
        <dbReference type="ChEBI" id="CHEBI:24875"/>
    </cofactor>
</comment>
<dbReference type="STRING" id="158441.A0A226EK01"/>
<keyword evidence="6" id="KW-0479">Metal-binding</keyword>
<dbReference type="PANTHER" id="PTHR21266">
    <property type="entry name" value="IRON-SULFUR DOMAIN CONTAINING PROTEIN"/>
    <property type="match status" value="1"/>
</dbReference>
<dbReference type="InterPro" id="IPR017941">
    <property type="entry name" value="Rieske_2Fe-2S"/>
</dbReference>
<evidence type="ECO:0000256" key="12">
    <source>
        <dbReference type="ARBA" id="ARBA00025712"/>
    </source>
</evidence>
<dbReference type="GO" id="GO:0005737">
    <property type="term" value="C:cytoplasm"/>
    <property type="evidence" value="ECO:0007669"/>
    <property type="project" value="TreeGrafter"/>
</dbReference>
<dbReference type="InterPro" id="IPR045605">
    <property type="entry name" value="KshA-like_C"/>
</dbReference>
<evidence type="ECO:0000256" key="9">
    <source>
        <dbReference type="ARBA" id="ARBA00023004"/>
    </source>
</evidence>
<dbReference type="EC" id="1.14.19.21" evidence="14"/>
<evidence type="ECO:0000256" key="15">
    <source>
        <dbReference type="ARBA" id="ARBA00047853"/>
    </source>
</evidence>
<keyword evidence="7" id="KW-1133">Transmembrane helix</keyword>
<dbReference type="OrthoDB" id="426882at2759"/>
<evidence type="ECO:0000313" key="18">
    <source>
        <dbReference type="EMBL" id="OXA57789.1"/>
    </source>
</evidence>
<dbReference type="InterPro" id="IPR036922">
    <property type="entry name" value="Rieske_2Fe-2S_sf"/>
</dbReference>
<dbReference type="GO" id="GO:0016020">
    <property type="term" value="C:membrane"/>
    <property type="evidence" value="ECO:0007669"/>
    <property type="project" value="UniProtKB-SubCell"/>
</dbReference>
<keyword evidence="5" id="KW-0001">2Fe-2S</keyword>
<proteinExistence type="inferred from homology"/>
<dbReference type="Pfam" id="PF19298">
    <property type="entry name" value="KshA_C"/>
    <property type="match status" value="1"/>
</dbReference>
<name>A0A226EK01_FOLCA</name>
<comment type="catalytic activity">
    <reaction evidence="16">
        <text>cholesterol + NADPH + O2 + H(+) = 7-dehydrocholesterol + NADP(+) + 2 H2O</text>
        <dbReference type="Rhea" id="RHEA:45024"/>
        <dbReference type="ChEBI" id="CHEBI:15377"/>
        <dbReference type="ChEBI" id="CHEBI:15378"/>
        <dbReference type="ChEBI" id="CHEBI:15379"/>
        <dbReference type="ChEBI" id="CHEBI:16113"/>
        <dbReference type="ChEBI" id="CHEBI:17759"/>
        <dbReference type="ChEBI" id="CHEBI:57783"/>
        <dbReference type="ChEBI" id="CHEBI:58349"/>
        <dbReference type="EC" id="1.14.19.21"/>
    </reaction>
    <physiologicalReaction direction="left-to-right" evidence="16">
        <dbReference type="Rhea" id="RHEA:45025"/>
    </physiologicalReaction>
</comment>
<keyword evidence="11" id="KW-0472">Membrane</keyword>
<feature type="domain" description="Rieske" evidence="17">
    <location>
        <begin position="114"/>
        <end position="219"/>
    </location>
</feature>
<keyword evidence="19" id="KW-1185">Reference proteome</keyword>
<dbReference type="PANTHER" id="PTHR21266:SF32">
    <property type="entry name" value="CHOLESTEROL 7-DESATURASE NVD"/>
    <property type="match status" value="1"/>
</dbReference>
<dbReference type="GO" id="GO:0170056">
    <property type="term" value="F:cholesterol 7-desaturase [NAD(P)H] activity"/>
    <property type="evidence" value="ECO:0007669"/>
    <property type="project" value="UniProtKB-EC"/>
</dbReference>
<organism evidence="18 19">
    <name type="scientific">Folsomia candida</name>
    <name type="common">Springtail</name>
    <dbReference type="NCBI Taxonomy" id="158441"/>
    <lineage>
        <taxon>Eukaryota</taxon>
        <taxon>Metazoa</taxon>
        <taxon>Ecdysozoa</taxon>
        <taxon>Arthropoda</taxon>
        <taxon>Hexapoda</taxon>
        <taxon>Collembola</taxon>
        <taxon>Entomobryomorpha</taxon>
        <taxon>Isotomoidea</taxon>
        <taxon>Isotomidae</taxon>
        <taxon>Proisotominae</taxon>
        <taxon>Folsomia</taxon>
    </lineage>
</organism>
<keyword evidence="4" id="KW-0812">Transmembrane</keyword>
<dbReference type="GO" id="GO:0046872">
    <property type="term" value="F:metal ion binding"/>
    <property type="evidence" value="ECO:0007669"/>
    <property type="project" value="UniProtKB-KW"/>
</dbReference>
<evidence type="ECO:0000256" key="10">
    <source>
        <dbReference type="ARBA" id="ARBA00023014"/>
    </source>
</evidence>
<dbReference type="Gene3D" id="3.90.380.10">
    <property type="entry name" value="Naphthalene 1,2-dioxygenase Alpha Subunit, Chain A, domain 1"/>
    <property type="match status" value="1"/>
</dbReference>
<evidence type="ECO:0000256" key="2">
    <source>
        <dbReference type="ARBA" id="ARBA00004370"/>
    </source>
</evidence>
<dbReference type="InterPro" id="IPR050584">
    <property type="entry name" value="Cholesterol_7-desaturase"/>
</dbReference>
<dbReference type="Pfam" id="PF00355">
    <property type="entry name" value="Rieske"/>
    <property type="match status" value="1"/>
</dbReference>
<evidence type="ECO:0000256" key="13">
    <source>
        <dbReference type="ARBA" id="ARBA00025729"/>
    </source>
</evidence>
<dbReference type="CDD" id="cd03469">
    <property type="entry name" value="Rieske_RO_Alpha_N"/>
    <property type="match status" value="1"/>
</dbReference>
<dbReference type="Proteomes" id="UP000198287">
    <property type="component" value="Unassembled WGS sequence"/>
</dbReference>